<proteinExistence type="predicted"/>
<evidence type="ECO:0000313" key="1">
    <source>
        <dbReference type="EMBL" id="MBO0936939.1"/>
    </source>
</evidence>
<organism evidence="1 2">
    <name type="scientific">Fibrella rubiginis</name>
    <dbReference type="NCBI Taxonomy" id="2817060"/>
    <lineage>
        <taxon>Bacteria</taxon>
        <taxon>Pseudomonadati</taxon>
        <taxon>Bacteroidota</taxon>
        <taxon>Cytophagia</taxon>
        <taxon>Cytophagales</taxon>
        <taxon>Spirosomataceae</taxon>
        <taxon>Fibrella</taxon>
    </lineage>
</organism>
<name>A0A939K329_9BACT</name>
<dbReference type="Gene3D" id="3.30.1870.10">
    <property type="entry name" value="EreA-like, domain 2"/>
    <property type="match status" value="1"/>
</dbReference>
<dbReference type="RefSeq" id="WP_207364495.1">
    <property type="nucleotide sequence ID" value="NZ_JAFMYV010000004.1"/>
</dbReference>
<dbReference type="EMBL" id="JAFMYV010000004">
    <property type="protein sequence ID" value="MBO0936939.1"/>
    <property type="molecule type" value="Genomic_DNA"/>
</dbReference>
<dbReference type="Proteomes" id="UP000664034">
    <property type="component" value="Unassembled WGS sequence"/>
</dbReference>
<evidence type="ECO:0000313" key="2">
    <source>
        <dbReference type="Proteomes" id="UP000664034"/>
    </source>
</evidence>
<sequence>MPRFVFIFAAIVSFLCSFRITRAQIQSIPHQGIDLSGNAGFPLFDKAFYDNQLFLLGESHGFKKAQAVDLALLKHLNQRAGVRHYIAEVDPTKAYYLNQYLQTGQDSTLRLVFRSWIAETAQWANGDFFRKIQAIRAYNQTLPAKKRIRFVGIDAVQDCPLVACQLVELTAASWPARDLALRDSLIHLLTMKPKRPDSLLAPFAQQWLTLLTEKPVDYKSVKPDKLTELQATLTTLVYRKTIKRREATLFANFRDALMRLGLQGEKLYGFWGAFHISQAPISDGNKAFAAQIQASDLPMRGKTVSLLCRYVDSYMMTPTAYLPPFWQDKGKPYTRLDKFNDNGPMMTIDGIQNFIAQSQPNTVTLFKLAGTEAGKAPITATYSPFMPADQRLTFDPKRPMTDYVQYIILIRNSDMTEPF</sequence>
<dbReference type="SUPFAM" id="SSF159501">
    <property type="entry name" value="EreA/ChaN-like"/>
    <property type="match status" value="1"/>
</dbReference>
<protein>
    <submittedName>
        <fullName evidence="1">Erythromycin esterase family protein</fullName>
    </submittedName>
</protein>
<reference evidence="1" key="1">
    <citation type="submission" date="2021-03" db="EMBL/GenBank/DDBJ databases">
        <title>Fibrella sp. HMF5335 genome sequencing and assembly.</title>
        <authorList>
            <person name="Kang H."/>
            <person name="Kim H."/>
            <person name="Bae S."/>
            <person name="Joh K."/>
        </authorList>
    </citation>
    <scope>NUCLEOTIDE SEQUENCE</scope>
    <source>
        <strain evidence="1">HMF5335</strain>
    </source>
</reference>
<keyword evidence="2" id="KW-1185">Reference proteome</keyword>
<accession>A0A939K329</accession>
<comment type="caution">
    <text evidence="1">The sequence shown here is derived from an EMBL/GenBank/DDBJ whole genome shotgun (WGS) entry which is preliminary data.</text>
</comment>
<dbReference type="AlphaFoldDB" id="A0A939K329"/>
<gene>
    <name evidence="1" type="ORF">J2I47_10320</name>
</gene>